<dbReference type="PANTHER" id="PTHR46206:SF1">
    <property type="entry name" value="P450, PUTATIVE (EUROFUNG)-RELATED"/>
    <property type="match status" value="1"/>
</dbReference>
<protein>
    <recommendedName>
        <fullName evidence="12">Cytochrome P450</fullName>
    </recommendedName>
</protein>
<dbReference type="SUPFAM" id="SSF48264">
    <property type="entry name" value="Cytochrome P450"/>
    <property type="match status" value="1"/>
</dbReference>
<dbReference type="AlphaFoldDB" id="A0A8H6W2W9"/>
<dbReference type="RefSeq" id="XP_037217743.1">
    <property type="nucleotide sequence ID" value="XM_037366331.1"/>
</dbReference>
<dbReference type="CDD" id="cd11041">
    <property type="entry name" value="CYP503A1-like"/>
    <property type="match status" value="1"/>
</dbReference>
<keyword evidence="3 7" id="KW-0479">Metal-binding</keyword>
<comment type="cofactor">
    <cofactor evidence="1 7">
        <name>heme</name>
        <dbReference type="ChEBI" id="CHEBI:30413"/>
    </cofactor>
</comment>
<dbReference type="InterPro" id="IPR002403">
    <property type="entry name" value="Cyt_P450_E_grp-IV"/>
</dbReference>
<keyword evidence="9" id="KW-0812">Transmembrane</keyword>
<dbReference type="PROSITE" id="PS00086">
    <property type="entry name" value="CYTOCHROME_P450"/>
    <property type="match status" value="1"/>
</dbReference>
<evidence type="ECO:0008006" key="12">
    <source>
        <dbReference type="Google" id="ProtNLM"/>
    </source>
</evidence>
<gene>
    <name evidence="10" type="ORF">MIND_00971900</name>
</gene>
<dbReference type="PANTHER" id="PTHR46206">
    <property type="entry name" value="CYTOCHROME P450"/>
    <property type="match status" value="1"/>
</dbReference>
<keyword evidence="5 7" id="KW-0408">Iron</keyword>
<dbReference type="OrthoDB" id="1844152at2759"/>
<name>A0A8H6W2W9_9AGAR</name>
<evidence type="ECO:0000256" key="1">
    <source>
        <dbReference type="ARBA" id="ARBA00001971"/>
    </source>
</evidence>
<evidence type="ECO:0000313" key="10">
    <source>
        <dbReference type="EMBL" id="KAF7297384.1"/>
    </source>
</evidence>
<dbReference type="Pfam" id="PF00067">
    <property type="entry name" value="p450"/>
    <property type="match status" value="1"/>
</dbReference>
<dbReference type="InterPro" id="IPR001128">
    <property type="entry name" value="Cyt_P450"/>
</dbReference>
<dbReference type="GO" id="GO:0005506">
    <property type="term" value="F:iron ion binding"/>
    <property type="evidence" value="ECO:0007669"/>
    <property type="project" value="InterPro"/>
</dbReference>
<dbReference type="InterPro" id="IPR036396">
    <property type="entry name" value="Cyt_P450_sf"/>
</dbReference>
<feature type="binding site" description="axial binding residue" evidence="7">
    <location>
        <position position="490"/>
    </location>
    <ligand>
        <name>heme</name>
        <dbReference type="ChEBI" id="CHEBI:30413"/>
    </ligand>
    <ligandPart>
        <name>Fe</name>
        <dbReference type="ChEBI" id="CHEBI:18248"/>
    </ligandPart>
</feature>
<dbReference type="GO" id="GO:0004497">
    <property type="term" value="F:monooxygenase activity"/>
    <property type="evidence" value="ECO:0007669"/>
    <property type="project" value="UniProtKB-KW"/>
</dbReference>
<feature type="transmembrane region" description="Helical" evidence="9">
    <location>
        <begin position="20"/>
        <end position="47"/>
    </location>
</feature>
<dbReference type="GeneID" id="59348847"/>
<sequence>MLGFPLDSQSTLAGLHALLPYLPLIFVATTIAPLLFFAAFFFIVAVLKSRSDHARIPQGLTWMGKNDSEWFSALRANWRGWFQSIPMYMDGYKKYSKNNKIFVVPTWTRAPQILLPPSMASWLAAQPEHIVSAKDRTFNAAQFKYTVGHPEILKNDMVELIIKRELTKTVGTLNEEIIDEILSSMDSLYGSDGEWRECYIFDSLTRTVGRVVNRVFVGKELCSNMEYVMAGTRFAKAVNLSSYVLHLFPEFLKPAVASVVTLPNKYQANTCMKYLVPLIEQRIKDMRAKDADPTYPWEEPNEYVTWLVRESFKRTSELDTSPYNLAYRIVMLNFAAIITTTISCVNTVLDVWSSPNAEELVEEMREEILRVLSETNGVWTKAAVAKMYRLDSAIRESSRVSGVGGTSLARQVRVPEGIKLPNGIIAPQHTTIGVSMDGIHMDPDLYPDPLKFDAFRFSRERENGGKPKENVDLSTTSSKYVLFSHGVHACPARFFATNDLKLILGHLILNYEIAPRPRREPNISLGDIAIVPESATIKIRRRLKA</sequence>
<evidence type="ECO:0000256" key="3">
    <source>
        <dbReference type="ARBA" id="ARBA00022723"/>
    </source>
</evidence>
<evidence type="ECO:0000256" key="4">
    <source>
        <dbReference type="ARBA" id="ARBA00023002"/>
    </source>
</evidence>
<dbReference type="EMBL" id="JACAZF010000008">
    <property type="protein sequence ID" value="KAF7297384.1"/>
    <property type="molecule type" value="Genomic_DNA"/>
</dbReference>
<dbReference type="InterPro" id="IPR017972">
    <property type="entry name" value="Cyt_P450_CS"/>
</dbReference>
<dbReference type="Proteomes" id="UP000636479">
    <property type="component" value="Unassembled WGS sequence"/>
</dbReference>
<evidence type="ECO:0000256" key="9">
    <source>
        <dbReference type="SAM" id="Phobius"/>
    </source>
</evidence>
<proteinExistence type="inferred from homology"/>
<comment type="similarity">
    <text evidence="2 8">Belongs to the cytochrome P450 family.</text>
</comment>
<dbReference type="PRINTS" id="PR00465">
    <property type="entry name" value="EP450IV"/>
</dbReference>
<keyword evidence="9" id="KW-1133">Transmembrane helix</keyword>
<evidence type="ECO:0000256" key="2">
    <source>
        <dbReference type="ARBA" id="ARBA00010617"/>
    </source>
</evidence>
<dbReference type="GO" id="GO:0016705">
    <property type="term" value="F:oxidoreductase activity, acting on paired donors, with incorporation or reduction of molecular oxygen"/>
    <property type="evidence" value="ECO:0007669"/>
    <property type="project" value="InterPro"/>
</dbReference>
<keyword evidence="6 8" id="KW-0503">Monooxygenase</keyword>
<reference evidence="10" key="1">
    <citation type="submission" date="2020-05" db="EMBL/GenBank/DDBJ databases">
        <title>Mycena genomes resolve the evolution of fungal bioluminescence.</title>
        <authorList>
            <person name="Tsai I.J."/>
        </authorList>
    </citation>
    <scope>NUCLEOTIDE SEQUENCE</scope>
    <source>
        <strain evidence="10">171206Taipei</strain>
    </source>
</reference>
<evidence type="ECO:0000256" key="5">
    <source>
        <dbReference type="ARBA" id="ARBA00023004"/>
    </source>
</evidence>
<evidence type="ECO:0000256" key="6">
    <source>
        <dbReference type="ARBA" id="ARBA00023033"/>
    </source>
</evidence>
<evidence type="ECO:0000313" key="11">
    <source>
        <dbReference type="Proteomes" id="UP000636479"/>
    </source>
</evidence>
<keyword evidence="11" id="KW-1185">Reference proteome</keyword>
<accession>A0A8H6W2W9</accession>
<dbReference type="Gene3D" id="1.10.630.10">
    <property type="entry name" value="Cytochrome P450"/>
    <property type="match status" value="1"/>
</dbReference>
<keyword evidence="7 8" id="KW-0349">Heme</keyword>
<evidence type="ECO:0000256" key="8">
    <source>
        <dbReference type="RuleBase" id="RU000461"/>
    </source>
</evidence>
<dbReference type="GO" id="GO:0020037">
    <property type="term" value="F:heme binding"/>
    <property type="evidence" value="ECO:0007669"/>
    <property type="project" value="InterPro"/>
</dbReference>
<keyword evidence="9" id="KW-0472">Membrane</keyword>
<keyword evidence="4 8" id="KW-0560">Oxidoreductase</keyword>
<comment type="caution">
    <text evidence="10">The sequence shown here is derived from an EMBL/GenBank/DDBJ whole genome shotgun (WGS) entry which is preliminary data.</text>
</comment>
<evidence type="ECO:0000256" key="7">
    <source>
        <dbReference type="PIRSR" id="PIRSR602403-1"/>
    </source>
</evidence>
<organism evidence="10 11">
    <name type="scientific">Mycena indigotica</name>
    <dbReference type="NCBI Taxonomy" id="2126181"/>
    <lineage>
        <taxon>Eukaryota</taxon>
        <taxon>Fungi</taxon>
        <taxon>Dikarya</taxon>
        <taxon>Basidiomycota</taxon>
        <taxon>Agaricomycotina</taxon>
        <taxon>Agaricomycetes</taxon>
        <taxon>Agaricomycetidae</taxon>
        <taxon>Agaricales</taxon>
        <taxon>Marasmiineae</taxon>
        <taxon>Mycenaceae</taxon>
        <taxon>Mycena</taxon>
    </lineage>
</organism>